<feature type="compositionally biased region" description="Polar residues" evidence="1">
    <location>
        <begin position="47"/>
        <end position="63"/>
    </location>
</feature>
<feature type="compositionally biased region" description="Polar residues" evidence="1">
    <location>
        <begin position="1"/>
        <end position="14"/>
    </location>
</feature>
<proteinExistence type="predicted"/>
<dbReference type="PANTHER" id="PTHR34191:SF20">
    <property type="entry name" value="LATE EMBRYOGENESIS ABUNDANT PROTEIN (LEA) FAMILY PROTEIN"/>
    <property type="match status" value="1"/>
</dbReference>
<accession>A0A2G5D9B7</accession>
<gene>
    <name evidence="2" type="ORF">AQUCO_02500080v1</name>
</gene>
<feature type="region of interest" description="Disordered" evidence="1">
    <location>
        <begin position="1"/>
        <end position="63"/>
    </location>
</feature>
<organism evidence="2 3">
    <name type="scientific">Aquilegia coerulea</name>
    <name type="common">Rocky mountain columbine</name>
    <dbReference type="NCBI Taxonomy" id="218851"/>
    <lineage>
        <taxon>Eukaryota</taxon>
        <taxon>Viridiplantae</taxon>
        <taxon>Streptophyta</taxon>
        <taxon>Embryophyta</taxon>
        <taxon>Tracheophyta</taxon>
        <taxon>Spermatophyta</taxon>
        <taxon>Magnoliopsida</taxon>
        <taxon>Ranunculales</taxon>
        <taxon>Ranunculaceae</taxon>
        <taxon>Thalictroideae</taxon>
        <taxon>Aquilegia</taxon>
    </lineage>
</organism>
<sequence>MSSQQTFRAGQTQGHAEAKADEWIQSTKNTAQSAHDKAVDAAHSTKESTQQGQEQASGFIHQTSEQVMNMAHDAMDSVKSTLGVGEHSHKK</sequence>
<dbReference type="InParanoid" id="A0A2G5D9B7"/>
<evidence type="ECO:0000313" key="2">
    <source>
        <dbReference type="EMBL" id="PIA40110.1"/>
    </source>
</evidence>
<evidence type="ECO:0008006" key="4">
    <source>
        <dbReference type="Google" id="ProtNLM"/>
    </source>
</evidence>
<dbReference type="EMBL" id="KZ305042">
    <property type="protein sequence ID" value="PIA40110.1"/>
    <property type="molecule type" value="Genomic_DNA"/>
</dbReference>
<reference evidence="2 3" key="1">
    <citation type="submission" date="2017-09" db="EMBL/GenBank/DDBJ databases">
        <title>WGS assembly of Aquilegia coerulea Goldsmith.</title>
        <authorList>
            <person name="Hodges S."/>
            <person name="Kramer E."/>
            <person name="Nordborg M."/>
            <person name="Tomkins J."/>
            <person name="Borevitz J."/>
            <person name="Derieg N."/>
            <person name="Yan J."/>
            <person name="Mihaltcheva S."/>
            <person name="Hayes R.D."/>
            <person name="Rokhsar D."/>
        </authorList>
    </citation>
    <scope>NUCLEOTIDE SEQUENCE [LARGE SCALE GENOMIC DNA]</scope>
    <source>
        <strain evidence="3">cv. Goldsmith</strain>
    </source>
</reference>
<name>A0A2G5D9B7_AQUCA</name>
<keyword evidence="3" id="KW-1185">Reference proteome</keyword>
<dbReference type="InterPro" id="IPR039624">
    <property type="entry name" value="LEA1/2/D7/KIN2"/>
</dbReference>
<dbReference type="AlphaFoldDB" id="A0A2G5D9B7"/>
<evidence type="ECO:0000313" key="3">
    <source>
        <dbReference type="Proteomes" id="UP000230069"/>
    </source>
</evidence>
<feature type="compositionally biased region" description="Polar residues" evidence="1">
    <location>
        <begin position="24"/>
        <end position="33"/>
    </location>
</feature>
<feature type="compositionally biased region" description="Basic and acidic residues" evidence="1">
    <location>
        <begin position="34"/>
        <end position="46"/>
    </location>
</feature>
<dbReference type="OrthoDB" id="1894923at2759"/>
<dbReference type="Proteomes" id="UP000230069">
    <property type="component" value="Unassembled WGS sequence"/>
</dbReference>
<protein>
    <recommendedName>
        <fullName evidence="4">Late embryogenesis abundant protein 1-like</fullName>
    </recommendedName>
</protein>
<evidence type="ECO:0000256" key="1">
    <source>
        <dbReference type="SAM" id="MobiDB-lite"/>
    </source>
</evidence>
<dbReference type="PANTHER" id="PTHR34191">
    <property type="entry name" value="LATE EMBRYOGENESIS ABUNDANT PROTEIN (LEA) FAMILY PROTEIN"/>
    <property type="match status" value="1"/>
</dbReference>